<dbReference type="InterPro" id="IPR037171">
    <property type="entry name" value="NagB/RpiA_transferase-like"/>
</dbReference>
<sequence>MGLILDRLSKQGTLGVTDIAQELGVSTASVRRDLEMLEEQHLLSRTHGGAVANSLVYELPLRYRGGRHKDEKRRIAAAALEALGEGTVSIGLTGGTTTTEVARALAMRSGLTIVTNALNIASDLALRPNIKLIVTGGTARSESYELVGPLAEASLDGIHLDLAIVGVDGICVQGGLTTHHDVEAHTNRALIEHARRTVVVADGSKVGRMAFARICPVTHISELITDPSADPAELANLREAGVKVSIA</sequence>
<dbReference type="InterPro" id="IPR014036">
    <property type="entry name" value="DeoR-like_C"/>
</dbReference>
<feature type="domain" description="HTH deoR-type" evidence="3">
    <location>
        <begin position="1"/>
        <end position="52"/>
    </location>
</feature>
<dbReference type="Pfam" id="PF00455">
    <property type="entry name" value="DeoRC"/>
    <property type="match status" value="1"/>
</dbReference>
<dbReference type="AlphaFoldDB" id="A0AA48K7W4"/>
<dbReference type="PRINTS" id="PR00037">
    <property type="entry name" value="HTHLACR"/>
</dbReference>
<dbReference type="Pfam" id="PF08220">
    <property type="entry name" value="HTH_DeoR"/>
    <property type="match status" value="1"/>
</dbReference>
<evidence type="ECO:0000259" key="3">
    <source>
        <dbReference type="PROSITE" id="PS51000"/>
    </source>
</evidence>
<dbReference type="Proteomes" id="UP001238179">
    <property type="component" value="Chromosome"/>
</dbReference>
<keyword evidence="1" id="KW-0805">Transcription regulation</keyword>
<protein>
    <submittedName>
        <fullName evidence="4">Transcriptional regulator</fullName>
    </submittedName>
</protein>
<name>A0AA48K7W4_9BACT</name>
<dbReference type="PANTHER" id="PTHR30363:SF44">
    <property type="entry name" value="AGA OPERON TRANSCRIPTIONAL REPRESSOR-RELATED"/>
    <property type="match status" value="1"/>
</dbReference>
<dbReference type="SUPFAM" id="SSF46785">
    <property type="entry name" value="Winged helix' DNA-binding domain"/>
    <property type="match status" value="1"/>
</dbReference>
<gene>
    <name evidence="4" type="ORF">METEAL_07600</name>
</gene>
<dbReference type="SUPFAM" id="SSF100950">
    <property type="entry name" value="NagB/RpiA/CoA transferase-like"/>
    <property type="match status" value="1"/>
</dbReference>
<dbReference type="Gene3D" id="1.10.10.10">
    <property type="entry name" value="Winged helix-like DNA-binding domain superfamily/Winged helix DNA-binding domain"/>
    <property type="match status" value="1"/>
</dbReference>
<dbReference type="PROSITE" id="PS51000">
    <property type="entry name" value="HTH_DEOR_2"/>
    <property type="match status" value="1"/>
</dbReference>
<dbReference type="GO" id="GO:0003700">
    <property type="term" value="F:DNA-binding transcription factor activity"/>
    <property type="evidence" value="ECO:0007669"/>
    <property type="project" value="InterPro"/>
</dbReference>
<dbReference type="InterPro" id="IPR036390">
    <property type="entry name" value="WH_DNA-bd_sf"/>
</dbReference>
<dbReference type="EMBL" id="AP027080">
    <property type="protein sequence ID" value="BDU71586.1"/>
    <property type="molecule type" value="Genomic_DNA"/>
</dbReference>
<evidence type="ECO:0000256" key="2">
    <source>
        <dbReference type="ARBA" id="ARBA00023163"/>
    </source>
</evidence>
<evidence type="ECO:0000313" key="4">
    <source>
        <dbReference type="EMBL" id="BDU71586.1"/>
    </source>
</evidence>
<keyword evidence="5" id="KW-1185">Reference proteome</keyword>
<dbReference type="PANTHER" id="PTHR30363">
    <property type="entry name" value="HTH-TYPE TRANSCRIPTIONAL REGULATOR SRLR-RELATED"/>
    <property type="match status" value="1"/>
</dbReference>
<keyword evidence="2" id="KW-0804">Transcription</keyword>
<evidence type="ECO:0000313" key="5">
    <source>
        <dbReference type="Proteomes" id="UP001238179"/>
    </source>
</evidence>
<accession>A0AA48K7W4</accession>
<proteinExistence type="predicted"/>
<organism evidence="4 5">
    <name type="scientific">Mesoterricola silvestris</name>
    <dbReference type="NCBI Taxonomy" id="2927979"/>
    <lineage>
        <taxon>Bacteria</taxon>
        <taxon>Pseudomonadati</taxon>
        <taxon>Acidobacteriota</taxon>
        <taxon>Holophagae</taxon>
        <taxon>Holophagales</taxon>
        <taxon>Holophagaceae</taxon>
        <taxon>Mesoterricola</taxon>
    </lineage>
</organism>
<evidence type="ECO:0000256" key="1">
    <source>
        <dbReference type="ARBA" id="ARBA00023015"/>
    </source>
</evidence>
<dbReference type="SMART" id="SM01134">
    <property type="entry name" value="DeoRC"/>
    <property type="match status" value="1"/>
</dbReference>
<dbReference type="InterPro" id="IPR036388">
    <property type="entry name" value="WH-like_DNA-bd_sf"/>
</dbReference>
<dbReference type="Gene3D" id="3.40.50.1360">
    <property type="match status" value="1"/>
</dbReference>
<dbReference type="KEGG" id="msil:METEAL_07600"/>
<reference evidence="5" key="1">
    <citation type="journal article" date="2023" name="Int. J. Syst. Evol. Microbiol.">
        <title>Mesoterricola silvestris gen. nov., sp. nov., Mesoterricola sediminis sp. nov., Geothrix oryzae sp. nov., Geothrix edaphica sp. nov., Geothrix rubra sp. nov., and Geothrix limicola sp. nov., six novel members of Acidobacteriota isolated from soils.</title>
        <authorList>
            <person name="Itoh H."/>
            <person name="Sugisawa Y."/>
            <person name="Mise K."/>
            <person name="Xu Z."/>
            <person name="Kuniyasu M."/>
            <person name="Ushijima N."/>
            <person name="Kawano K."/>
            <person name="Kobayashi E."/>
            <person name="Shiratori Y."/>
            <person name="Masuda Y."/>
            <person name="Senoo K."/>
        </authorList>
    </citation>
    <scope>NUCLEOTIDE SEQUENCE [LARGE SCALE GENOMIC DNA]</scope>
    <source>
        <strain evidence="5">W79</strain>
    </source>
</reference>
<dbReference type="InterPro" id="IPR001034">
    <property type="entry name" value="DeoR_HTH"/>
</dbReference>
<dbReference type="SMART" id="SM00420">
    <property type="entry name" value="HTH_DEOR"/>
    <property type="match status" value="1"/>
</dbReference>
<dbReference type="InterPro" id="IPR050313">
    <property type="entry name" value="Carb_Metab_HTH_regulators"/>
</dbReference>